<evidence type="ECO:0000256" key="2">
    <source>
        <dbReference type="ARBA" id="ARBA00023043"/>
    </source>
</evidence>
<dbReference type="EMBL" id="CACVKT020007254">
    <property type="protein sequence ID" value="CAC5406547.1"/>
    <property type="molecule type" value="Genomic_DNA"/>
</dbReference>
<sequence length="973" mass="106810">MDDLTFGDKLKIAINTDDSDELLRLCCDSSKGKEIFEFKDDNGHCLSHLVASFGTVDLMRTLIDLGAGVNEDYCNHETILQTACSHGNTEVVMFLLQTNENDATRIKYNNDKRLLYYAAKSGNIETIKSLQNYCHYDINQILQDGSTALLMLVKENDCKGVEALCLCGANVNIGTINKRMYDPGFKAIHLVSEGIKNGAEMIQILLKYGANVNEPFIRSKLTSNLFLWRSKWEFIKRGANLYETHKKQSVLMIALDSDAGSEAIEALAKAGANIKFGRDGKTVIQCCTRYDQLKSFRNAGISVQNIESIHKISTLGLALKTVISSFSGYVGCSDLGLLNGLYNNEITELNANVTNEVVDLISNGANPDMLTEEYDIPLITAIKKRLKGVFKVLIDAGANTNKLGKDGNSAVHLCCIESNWKFLELLLEVDSDLNNSNAKGDFPLELAIHAGQDPNSYNNKTNVSKDLIKKMLDKGANPNLTPSGKNSPLILAIQKRLDSIVEVLLDTGADTSHIGENESTAFACSLDTGLNNYIKALIENGLPLNQPNSTGQYPLELLIYRCFDCSLFLLMLSNGANPNIVTAMGESILTMAVQSQLYDICIALIEAGADVNKKDVDGFTAFDIFARKYSESPSADELFKKFVMAGIDVHQHNLSGTYPLLLAVSLGAEDIVTVILDKGEDVNIVDQSGETSLTKAIFHGLEDIAKLLIHYGANVNQIYKGSTRFHTENRRSCITFDISISESVDGISYKSGDQFEMSILSKVITSIPLSLAKRRHFASLLLEHGADPNLEKSGVDSCLMHAVRYGDPLSVKTILEAGAETNHIGNNGYTALHVFFSTFHRSAENSSTILKMLLEYGAPTNVLSTDGDLPIHIALSTPGEFDDRLEDVMTMIDFTKYLNVPDKNRSTPFLAVTEFCRLDVIKKMVENGADVRSKGTNGNAALHIVMGKLNIVISYDSDTFVQDTNVVYAWKSI</sequence>
<dbReference type="PROSITE" id="PS50175">
    <property type="entry name" value="ASP_PROT_RETROV"/>
    <property type="match status" value="1"/>
</dbReference>
<dbReference type="InterPro" id="IPR036770">
    <property type="entry name" value="Ankyrin_rpt-contain_sf"/>
</dbReference>
<proteinExistence type="predicted"/>
<feature type="repeat" description="ANK" evidence="3">
    <location>
        <begin position="688"/>
        <end position="720"/>
    </location>
</feature>
<dbReference type="PANTHER" id="PTHR24141:SF1">
    <property type="entry name" value="2-5A-DEPENDENT RIBONUCLEASE"/>
    <property type="match status" value="1"/>
</dbReference>
<dbReference type="InterPro" id="IPR001995">
    <property type="entry name" value="Peptidase_A2_cat"/>
</dbReference>
<dbReference type="PROSITE" id="PS00141">
    <property type="entry name" value="ASP_PROTEASE"/>
    <property type="match status" value="1"/>
</dbReference>
<dbReference type="AlphaFoldDB" id="A0A6J8DFV1"/>
<dbReference type="Proteomes" id="UP000507470">
    <property type="component" value="Unassembled WGS sequence"/>
</dbReference>
<evidence type="ECO:0000256" key="1">
    <source>
        <dbReference type="ARBA" id="ARBA00022737"/>
    </source>
</evidence>
<feature type="repeat" description="ANK" evidence="3">
    <location>
        <begin position="584"/>
        <end position="616"/>
    </location>
</feature>
<name>A0A6J8DFV1_MYTCO</name>
<dbReference type="GO" id="GO:0004540">
    <property type="term" value="F:RNA nuclease activity"/>
    <property type="evidence" value="ECO:0007669"/>
    <property type="project" value="TreeGrafter"/>
</dbReference>
<evidence type="ECO:0000259" key="4">
    <source>
        <dbReference type="PROSITE" id="PS50175"/>
    </source>
</evidence>
<evidence type="ECO:0000313" key="5">
    <source>
        <dbReference type="EMBL" id="CAC5406547.1"/>
    </source>
</evidence>
<dbReference type="GO" id="GO:0004190">
    <property type="term" value="F:aspartic-type endopeptidase activity"/>
    <property type="evidence" value="ECO:0007669"/>
    <property type="project" value="InterPro"/>
</dbReference>
<dbReference type="Pfam" id="PF12796">
    <property type="entry name" value="Ank_2"/>
    <property type="match status" value="4"/>
</dbReference>
<keyword evidence="6" id="KW-1185">Reference proteome</keyword>
<dbReference type="InterPro" id="IPR001969">
    <property type="entry name" value="Aspartic_peptidase_AS"/>
</dbReference>
<dbReference type="InterPro" id="IPR002110">
    <property type="entry name" value="Ankyrin_rpt"/>
</dbReference>
<dbReference type="OrthoDB" id="6144034at2759"/>
<accession>A0A6J8DFV1</accession>
<protein>
    <recommendedName>
        <fullName evidence="4">Peptidase A2 domain-containing protein</fullName>
    </recommendedName>
</protein>
<feature type="domain" description="Peptidase A2" evidence="4">
    <location>
        <begin position="501"/>
        <end position="518"/>
    </location>
</feature>
<evidence type="ECO:0000256" key="3">
    <source>
        <dbReference type="PROSITE-ProRule" id="PRU00023"/>
    </source>
</evidence>
<feature type="repeat" description="ANK" evidence="3">
    <location>
        <begin position="655"/>
        <end position="687"/>
    </location>
</feature>
<keyword evidence="1" id="KW-0677">Repeat</keyword>
<dbReference type="GO" id="GO:0006396">
    <property type="term" value="P:RNA processing"/>
    <property type="evidence" value="ECO:0007669"/>
    <property type="project" value="TreeGrafter"/>
</dbReference>
<dbReference type="SMART" id="SM00248">
    <property type="entry name" value="ANK"/>
    <property type="match status" value="21"/>
</dbReference>
<gene>
    <name evidence="5" type="ORF">MCOR_40117</name>
</gene>
<dbReference type="Gene3D" id="1.25.40.20">
    <property type="entry name" value="Ankyrin repeat-containing domain"/>
    <property type="match status" value="4"/>
</dbReference>
<dbReference type="PANTHER" id="PTHR24141">
    <property type="entry name" value="2-5A-DEPENDENT RIBONUCLEASE"/>
    <property type="match status" value="1"/>
</dbReference>
<dbReference type="GO" id="GO:0003723">
    <property type="term" value="F:RNA binding"/>
    <property type="evidence" value="ECO:0007669"/>
    <property type="project" value="TreeGrafter"/>
</dbReference>
<dbReference type="PROSITE" id="PS50297">
    <property type="entry name" value="ANK_REP_REGION"/>
    <property type="match status" value="2"/>
</dbReference>
<dbReference type="PROSITE" id="PS50088">
    <property type="entry name" value="ANK_REPEAT"/>
    <property type="match status" value="5"/>
</dbReference>
<keyword evidence="2 3" id="KW-0040">ANK repeat</keyword>
<feature type="repeat" description="ANK" evidence="3">
    <location>
        <begin position="827"/>
        <end position="865"/>
    </location>
</feature>
<dbReference type="SUPFAM" id="SSF48403">
    <property type="entry name" value="Ankyrin repeat"/>
    <property type="match status" value="3"/>
</dbReference>
<organism evidence="5 6">
    <name type="scientific">Mytilus coruscus</name>
    <name type="common">Sea mussel</name>
    <dbReference type="NCBI Taxonomy" id="42192"/>
    <lineage>
        <taxon>Eukaryota</taxon>
        <taxon>Metazoa</taxon>
        <taxon>Spiralia</taxon>
        <taxon>Lophotrochozoa</taxon>
        <taxon>Mollusca</taxon>
        <taxon>Bivalvia</taxon>
        <taxon>Autobranchia</taxon>
        <taxon>Pteriomorphia</taxon>
        <taxon>Mytilida</taxon>
        <taxon>Mytiloidea</taxon>
        <taxon>Mytilidae</taxon>
        <taxon>Mytilinae</taxon>
        <taxon>Mytilus</taxon>
    </lineage>
</organism>
<evidence type="ECO:0000313" key="6">
    <source>
        <dbReference type="Proteomes" id="UP000507470"/>
    </source>
</evidence>
<feature type="repeat" description="ANK" evidence="3">
    <location>
        <begin position="406"/>
        <end position="438"/>
    </location>
</feature>
<reference evidence="5 6" key="1">
    <citation type="submission" date="2020-06" db="EMBL/GenBank/DDBJ databases">
        <authorList>
            <person name="Li R."/>
            <person name="Bekaert M."/>
        </authorList>
    </citation>
    <scope>NUCLEOTIDE SEQUENCE [LARGE SCALE GENOMIC DNA]</scope>
    <source>
        <strain evidence="6">wild</strain>
    </source>
</reference>
<dbReference type="GO" id="GO:0006508">
    <property type="term" value="P:proteolysis"/>
    <property type="evidence" value="ECO:0007669"/>
    <property type="project" value="InterPro"/>
</dbReference>